<dbReference type="VEuPathDB" id="VectorBase:AALB006976"/>
<accession>A0A182FKD0</accession>
<dbReference type="VEuPathDB" id="VectorBase:AALB20_031516"/>
<dbReference type="EnsemblMetazoa" id="AALB006976-RA">
    <property type="protein sequence ID" value="AALB006976-PA"/>
    <property type="gene ID" value="AALB006976"/>
</dbReference>
<dbReference type="PROSITE" id="PS50088">
    <property type="entry name" value="ANK_REPEAT"/>
    <property type="match status" value="1"/>
</dbReference>
<reference evidence="1 2" key="1">
    <citation type="journal article" date="2017" name="G3 (Bethesda)">
        <title>The Physical Genome Mapping of Anopheles albimanus Corrected Scaffold Misassemblies and Identified Interarm Rearrangements in Genus Anopheles.</title>
        <authorList>
            <person name="Artemov G.N."/>
            <person name="Peery A.N."/>
            <person name="Jiang X."/>
            <person name="Tu Z."/>
            <person name="Stegniy V.N."/>
            <person name="Sharakhova M.V."/>
            <person name="Sharakhov I.V."/>
        </authorList>
    </citation>
    <scope>NUCLEOTIDE SEQUENCE [LARGE SCALE GENOMIC DNA]</scope>
    <source>
        <strain evidence="1 2">ALBI9_A</strain>
    </source>
</reference>
<dbReference type="Gene3D" id="1.25.40.20">
    <property type="entry name" value="Ankyrin repeat-containing domain"/>
    <property type="match status" value="1"/>
</dbReference>
<protein>
    <submittedName>
        <fullName evidence="1">ANK_REP_REGION domain-containing protein</fullName>
    </submittedName>
</protein>
<sequence>MLDLNELLKPYYYDSFALHKKWDVLKQFLQQRNLAWKENNAKHLIYLDKERLQQLFDERCKDLQQLLQTHGLSTVNNLSERLHDLRSDVRVTIEFSHLELCQMLVAAGYFGDRCSKYQTFLHDPFSYNLLTSSSMQADMMVINAYVIANNEDLRYVKMTEMLLEYKPSLVNARDSLGNTSMHLAAQTGEIEMLEILLKYRANIKLVGCNGSPLAVALQSNRQDFAWRLLAYAVEN</sequence>
<dbReference type="STRING" id="7167.A0A182FKD0"/>
<dbReference type="Proteomes" id="UP000069272">
    <property type="component" value="Chromosome 3R"/>
</dbReference>
<dbReference type="PROSITE" id="PS50297">
    <property type="entry name" value="ANK_REP_REGION"/>
    <property type="match status" value="1"/>
</dbReference>
<organism evidence="1 2">
    <name type="scientific">Anopheles albimanus</name>
    <name type="common">New world malaria mosquito</name>
    <dbReference type="NCBI Taxonomy" id="7167"/>
    <lineage>
        <taxon>Eukaryota</taxon>
        <taxon>Metazoa</taxon>
        <taxon>Ecdysozoa</taxon>
        <taxon>Arthropoda</taxon>
        <taxon>Hexapoda</taxon>
        <taxon>Insecta</taxon>
        <taxon>Pterygota</taxon>
        <taxon>Neoptera</taxon>
        <taxon>Endopterygota</taxon>
        <taxon>Diptera</taxon>
        <taxon>Nematocera</taxon>
        <taxon>Culicoidea</taxon>
        <taxon>Culicidae</taxon>
        <taxon>Anophelinae</taxon>
        <taxon>Anopheles</taxon>
    </lineage>
</organism>
<evidence type="ECO:0000313" key="1">
    <source>
        <dbReference type="EnsemblMetazoa" id="AALB006976-PA"/>
    </source>
</evidence>
<dbReference type="SMART" id="SM00248">
    <property type="entry name" value="ANK"/>
    <property type="match status" value="1"/>
</dbReference>
<name>A0A182FKD0_ANOAL</name>
<dbReference type="InterPro" id="IPR002110">
    <property type="entry name" value="Ankyrin_rpt"/>
</dbReference>
<reference evidence="1" key="2">
    <citation type="submission" date="2022-08" db="UniProtKB">
        <authorList>
            <consortium name="EnsemblMetazoa"/>
        </authorList>
    </citation>
    <scope>IDENTIFICATION</scope>
    <source>
        <strain evidence="1">STECLA/ALBI9_A</strain>
    </source>
</reference>
<dbReference type="AlphaFoldDB" id="A0A182FKD0"/>
<keyword evidence="2" id="KW-1185">Reference proteome</keyword>
<proteinExistence type="predicted"/>
<dbReference type="Pfam" id="PF12796">
    <property type="entry name" value="Ank_2"/>
    <property type="match status" value="1"/>
</dbReference>
<dbReference type="SUPFAM" id="SSF48403">
    <property type="entry name" value="Ankyrin repeat"/>
    <property type="match status" value="1"/>
</dbReference>
<evidence type="ECO:0000313" key="2">
    <source>
        <dbReference type="Proteomes" id="UP000069272"/>
    </source>
</evidence>
<dbReference type="InterPro" id="IPR036770">
    <property type="entry name" value="Ankyrin_rpt-contain_sf"/>
</dbReference>